<evidence type="ECO:0000313" key="1">
    <source>
        <dbReference type="EMBL" id="MBA8828145.1"/>
    </source>
</evidence>
<organism evidence="1 2">
    <name type="scientific">Alpinimonas psychrophila</name>
    <dbReference type="NCBI Taxonomy" id="748908"/>
    <lineage>
        <taxon>Bacteria</taxon>
        <taxon>Bacillati</taxon>
        <taxon>Actinomycetota</taxon>
        <taxon>Actinomycetes</taxon>
        <taxon>Micrococcales</taxon>
        <taxon>Microbacteriaceae</taxon>
        <taxon>Alpinimonas</taxon>
    </lineage>
</organism>
<dbReference type="AlphaFoldDB" id="A0A7W3JS16"/>
<comment type="caution">
    <text evidence="1">The sequence shown here is derived from an EMBL/GenBank/DDBJ whole genome shotgun (WGS) entry which is preliminary data.</text>
</comment>
<dbReference type="RefSeq" id="WP_182483600.1">
    <property type="nucleotide sequence ID" value="NZ_JACGWU010000001.1"/>
</dbReference>
<protein>
    <recommendedName>
        <fullName evidence="3">Glutaminase</fullName>
    </recommendedName>
</protein>
<evidence type="ECO:0000313" key="2">
    <source>
        <dbReference type="Proteomes" id="UP000524237"/>
    </source>
</evidence>
<dbReference type="Proteomes" id="UP000524237">
    <property type="component" value="Unassembled WGS sequence"/>
</dbReference>
<keyword evidence="2" id="KW-1185">Reference proteome</keyword>
<accession>A0A7W3JS16</accession>
<proteinExistence type="predicted"/>
<sequence>MNAGIQDTIDQSIAALKEAGIPFEELAEYEPARRRWFGSSRARFRPLGQVWRLGVLLLSPEGTLFSVGTSTRAVPPRHPNNQSLSAEARRHFREVAFRGPFTEGATVNFDARVVRWTPDGLQDPKSAVFEAGGQILVRWRPGADATNSICFADYVEEKVGFASRRDRQ</sequence>
<gene>
    <name evidence="1" type="ORF">FB555_000216</name>
</gene>
<name>A0A7W3JS16_9MICO</name>
<evidence type="ECO:0008006" key="3">
    <source>
        <dbReference type="Google" id="ProtNLM"/>
    </source>
</evidence>
<reference evidence="1 2" key="1">
    <citation type="submission" date="2020-07" db="EMBL/GenBank/DDBJ databases">
        <title>Sequencing the genomes of 1000 actinobacteria strains.</title>
        <authorList>
            <person name="Klenk H.-P."/>
        </authorList>
    </citation>
    <scope>NUCLEOTIDE SEQUENCE [LARGE SCALE GENOMIC DNA]</scope>
    <source>
        <strain evidence="1 2">DSM 23737</strain>
    </source>
</reference>
<dbReference type="EMBL" id="JACGWU010000001">
    <property type="protein sequence ID" value="MBA8828145.1"/>
    <property type="molecule type" value="Genomic_DNA"/>
</dbReference>